<dbReference type="WBParaSite" id="PS1159_v2.g7973.t1">
    <property type="protein sequence ID" value="PS1159_v2.g7973.t1"/>
    <property type="gene ID" value="PS1159_v2.g7973"/>
</dbReference>
<protein>
    <submittedName>
        <fullName evidence="2">BTB domain-containing protein</fullName>
    </submittedName>
</protein>
<name>A0AC35GRR3_9BILA</name>
<sequence>MAPRKASKKEKVNCRYCRGSYVDLAGHVERQHPDKIQDEAMDDGNNNSREPTTTSEEALPPPKCSKKNHADTHTPSNPSLTVQQLYAILADTKYHNVIFIASNGTKTAHRYILSYFSPGFTEIFEKST</sequence>
<reference evidence="2" key="1">
    <citation type="submission" date="2022-11" db="UniProtKB">
        <authorList>
            <consortium name="WormBaseParasite"/>
        </authorList>
    </citation>
    <scope>IDENTIFICATION</scope>
</reference>
<evidence type="ECO:0000313" key="2">
    <source>
        <dbReference type="WBParaSite" id="PS1159_v2.g7973.t1"/>
    </source>
</evidence>
<accession>A0AC35GRR3</accession>
<evidence type="ECO:0000313" key="1">
    <source>
        <dbReference type="Proteomes" id="UP000887580"/>
    </source>
</evidence>
<dbReference type="Proteomes" id="UP000887580">
    <property type="component" value="Unplaced"/>
</dbReference>
<organism evidence="1 2">
    <name type="scientific">Panagrolaimus sp. PS1159</name>
    <dbReference type="NCBI Taxonomy" id="55785"/>
    <lineage>
        <taxon>Eukaryota</taxon>
        <taxon>Metazoa</taxon>
        <taxon>Ecdysozoa</taxon>
        <taxon>Nematoda</taxon>
        <taxon>Chromadorea</taxon>
        <taxon>Rhabditida</taxon>
        <taxon>Tylenchina</taxon>
        <taxon>Panagrolaimomorpha</taxon>
        <taxon>Panagrolaimoidea</taxon>
        <taxon>Panagrolaimidae</taxon>
        <taxon>Panagrolaimus</taxon>
    </lineage>
</organism>
<proteinExistence type="predicted"/>